<evidence type="ECO:0000313" key="5">
    <source>
        <dbReference type="Proteomes" id="UP000295718"/>
    </source>
</evidence>
<organism evidence="4 5">
    <name type="scientific">Kineothrix alysoides</name>
    <dbReference type="NCBI Taxonomy" id="1469948"/>
    <lineage>
        <taxon>Bacteria</taxon>
        <taxon>Bacillati</taxon>
        <taxon>Bacillota</taxon>
        <taxon>Clostridia</taxon>
        <taxon>Lachnospirales</taxon>
        <taxon>Lachnospiraceae</taxon>
        <taxon>Kineothrix</taxon>
    </lineage>
</organism>
<keyword evidence="3" id="KW-0812">Transmembrane</keyword>
<proteinExistence type="predicted"/>
<comment type="caution">
    <text evidence="4">The sequence shown here is derived from an EMBL/GenBank/DDBJ whole genome shotgun (WGS) entry which is preliminary data.</text>
</comment>
<feature type="transmembrane region" description="Helical" evidence="3">
    <location>
        <begin position="144"/>
        <end position="172"/>
    </location>
</feature>
<keyword evidence="1" id="KW-0175">Coiled coil</keyword>
<dbReference type="Pfam" id="PF10112">
    <property type="entry name" value="Halogen_Hydrol"/>
    <property type="match status" value="1"/>
</dbReference>
<evidence type="ECO:0000256" key="1">
    <source>
        <dbReference type="SAM" id="Coils"/>
    </source>
</evidence>
<evidence type="ECO:0000256" key="2">
    <source>
        <dbReference type="SAM" id="MobiDB-lite"/>
    </source>
</evidence>
<evidence type="ECO:0000313" key="4">
    <source>
        <dbReference type="EMBL" id="TCL61054.1"/>
    </source>
</evidence>
<protein>
    <submittedName>
        <fullName evidence="4">5-bromo-4-chloroindolyl phosphate hydrolysis protein</fullName>
    </submittedName>
</protein>
<feature type="coiled-coil region" evidence="1">
    <location>
        <begin position="240"/>
        <end position="270"/>
    </location>
</feature>
<keyword evidence="3" id="KW-0472">Membrane</keyword>
<sequence>MNDMDFSNWGRDIGEKIDKFVKSKEVMELQENIRATVENTVKEVNRSVKEAADNANKNVEQHRSKTYQGVSPKENYQDTYRPGQYVKNAQPMKEYRNKRQLPVRRSPQGSVSGVLLTVFGSLGAVLSWSYALALYSLSFVVVNLFGIGVLSIEIPLVLGGICTVAAASGGFLRRRARRFKKYVRAMGAKDFHSIESLAKAVGKKDKFVIKDLKRMIRRRWFREGHLDRQETCFMLTDESYKMYQDAQKELERRKEEEERLAREKELLEQDPVRKQLMIIVEEGKEYIRRIKAANDSMPEEEISGKLLRLERICTRIFEHVEENPEKLSDIRRFMNYYMPTTLKLVEAYQEFSVQPVQGENITTAKKEIEEMLDDINGAFEKMFDKLFEDDAMDISTDISVLSTMLAQEGLLKDEFKKENEGE</sequence>
<dbReference type="Proteomes" id="UP000295718">
    <property type="component" value="Unassembled WGS sequence"/>
</dbReference>
<dbReference type="AlphaFoldDB" id="A0A4R1R674"/>
<reference evidence="4 5" key="1">
    <citation type="submission" date="2019-03" db="EMBL/GenBank/DDBJ databases">
        <title>Genomic Encyclopedia of Type Strains, Phase IV (KMG-IV): sequencing the most valuable type-strain genomes for metagenomic binning, comparative biology and taxonomic classification.</title>
        <authorList>
            <person name="Goeker M."/>
        </authorList>
    </citation>
    <scope>NUCLEOTIDE SEQUENCE [LARGE SCALE GENOMIC DNA]</scope>
    <source>
        <strain evidence="4 5">DSM 100556</strain>
    </source>
</reference>
<dbReference type="OrthoDB" id="9782052at2"/>
<feature type="region of interest" description="Disordered" evidence="2">
    <location>
        <begin position="53"/>
        <end position="73"/>
    </location>
</feature>
<keyword evidence="3" id="KW-1133">Transmembrane helix</keyword>
<gene>
    <name evidence="4" type="ORF">EDD76_101151</name>
</gene>
<dbReference type="STRING" id="1469948.GCA_000732725_02618"/>
<dbReference type="RefSeq" id="WP_051869573.1">
    <property type="nucleotide sequence ID" value="NZ_JPNB01000002.1"/>
</dbReference>
<dbReference type="InterPro" id="IPR018770">
    <property type="entry name" value="ChloroindolylP_hydrolase"/>
</dbReference>
<feature type="transmembrane region" description="Helical" evidence="3">
    <location>
        <begin position="114"/>
        <end position="138"/>
    </location>
</feature>
<evidence type="ECO:0000256" key="3">
    <source>
        <dbReference type="SAM" id="Phobius"/>
    </source>
</evidence>
<dbReference type="EMBL" id="SLUO01000001">
    <property type="protein sequence ID" value="TCL61054.1"/>
    <property type="molecule type" value="Genomic_DNA"/>
</dbReference>
<name>A0A4R1R674_9FIRM</name>
<accession>A0A4R1R674</accession>
<keyword evidence="5" id="KW-1185">Reference proteome</keyword>